<reference evidence="2 3" key="1">
    <citation type="submission" date="2022-11" db="EMBL/GenBank/DDBJ databases">
        <authorList>
            <person name="Caiyu Z."/>
        </authorList>
    </citation>
    <scope>NUCLEOTIDE SEQUENCE [LARGE SCALE GENOMIC DNA]</scope>
    <source>
        <strain evidence="2 3">YR-4</strain>
    </source>
</reference>
<protein>
    <recommendedName>
        <fullName evidence="4">CHAT domain-containing protein</fullName>
    </recommendedName>
</protein>
<gene>
    <name evidence="2" type="ORF">OUY18_06820</name>
</gene>
<organism evidence="2 3">
    <name type="scientific">Caproiciproducens galactitolivorans</name>
    <dbReference type="NCBI Taxonomy" id="642589"/>
    <lineage>
        <taxon>Bacteria</taxon>
        <taxon>Bacillati</taxon>
        <taxon>Bacillota</taxon>
        <taxon>Clostridia</taxon>
        <taxon>Eubacteriales</taxon>
        <taxon>Acutalibacteraceae</taxon>
        <taxon>Caproiciproducens</taxon>
    </lineage>
</organism>
<dbReference type="RefSeq" id="WP_268058006.1">
    <property type="nucleotide sequence ID" value="NZ_JAPOHA010000005.1"/>
</dbReference>
<comment type="caution">
    <text evidence="2">The sequence shown here is derived from an EMBL/GenBank/DDBJ whole genome shotgun (WGS) entry which is preliminary data.</text>
</comment>
<accession>A0ABT4BV43</accession>
<sequence>MAITPLGTSDTAIFNYVQNIVTKMGYSAQSFPLKRAIDIYNNLPYNHFTIIHGHGRAGMVHCDHTQSGAWSGLYAYPATLSNSDDASLANYRSNTLSRHKLIVFITCNSAEPKNGYSMAEQCVDKGAACSIGFYNEVSMGGEWLKEFVGQLHNRYTVDKSIDMANDFFDKKYPSMKYDESSPTQDGNLRSFGDTGTIVRVN</sequence>
<evidence type="ECO:0000256" key="1">
    <source>
        <dbReference type="SAM" id="MobiDB-lite"/>
    </source>
</evidence>
<feature type="region of interest" description="Disordered" evidence="1">
    <location>
        <begin position="178"/>
        <end position="201"/>
    </location>
</feature>
<evidence type="ECO:0000313" key="2">
    <source>
        <dbReference type="EMBL" id="MCY1713963.1"/>
    </source>
</evidence>
<evidence type="ECO:0000313" key="3">
    <source>
        <dbReference type="Proteomes" id="UP001082703"/>
    </source>
</evidence>
<keyword evidence="3" id="KW-1185">Reference proteome</keyword>
<evidence type="ECO:0008006" key="4">
    <source>
        <dbReference type="Google" id="ProtNLM"/>
    </source>
</evidence>
<proteinExistence type="predicted"/>
<name>A0ABT4BV43_9FIRM</name>
<dbReference type="EMBL" id="JAPOHA010000005">
    <property type="protein sequence ID" value="MCY1713963.1"/>
    <property type="molecule type" value="Genomic_DNA"/>
</dbReference>
<dbReference type="Proteomes" id="UP001082703">
    <property type="component" value="Unassembled WGS sequence"/>
</dbReference>